<dbReference type="EMBL" id="CP062229">
    <property type="protein sequence ID" value="UVC16826.1"/>
    <property type="molecule type" value="Genomic_DNA"/>
</dbReference>
<feature type="region of interest" description="Disordered" evidence="1">
    <location>
        <begin position="1"/>
        <end position="39"/>
    </location>
</feature>
<sequence length="93" mass="10184">MPRQRPLLGVKKDASLATSTLQRRSSLSLKTDAPSVAHASPAAIPTTHVCRSMAAMRNPRGHSTHIADNPDICLDRLLFASMLLRRLEDAGRR</sequence>
<reference evidence="2" key="1">
    <citation type="submission" date="2020-09" db="EMBL/GenBank/DDBJ databases">
        <title>Rhizobia associated with sainfoin plants.</title>
        <authorList>
            <person name="Asharfi S."/>
            <person name="Kuzmanovic N."/>
            <person name="Bunk B."/>
            <person name="Sproeer C."/>
            <person name="Becker M."/>
            <person name="Thuenen T."/>
        </authorList>
    </citation>
    <scope>NUCLEOTIDE SEQUENCE</scope>
    <source>
        <strain evidence="2">OM4</strain>
    </source>
</reference>
<name>A0ABY5R1Q1_9HYPH</name>
<feature type="compositionally biased region" description="Low complexity" evidence="1">
    <location>
        <begin position="15"/>
        <end position="29"/>
    </location>
</feature>
<accession>A0ABY5R1Q1</accession>
<protein>
    <submittedName>
        <fullName evidence="2">Uncharacterized protein</fullName>
    </submittedName>
</protein>
<keyword evidence="3" id="KW-1185">Reference proteome</keyword>
<evidence type="ECO:0000313" key="2">
    <source>
        <dbReference type="EMBL" id="UVC16826.1"/>
    </source>
</evidence>
<proteinExistence type="predicted"/>
<dbReference type="Proteomes" id="UP001058098">
    <property type="component" value="Chromosome"/>
</dbReference>
<gene>
    <name evidence="2" type="ORF">IHQ72_06630</name>
</gene>
<evidence type="ECO:0000256" key="1">
    <source>
        <dbReference type="SAM" id="MobiDB-lite"/>
    </source>
</evidence>
<organism evidence="2 3">
    <name type="scientific">Mesorhizobium onobrychidis</name>
    <dbReference type="NCBI Taxonomy" id="2775404"/>
    <lineage>
        <taxon>Bacteria</taxon>
        <taxon>Pseudomonadati</taxon>
        <taxon>Pseudomonadota</taxon>
        <taxon>Alphaproteobacteria</taxon>
        <taxon>Hyphomicrobiales</taxon>
        <taxon>Phyllobacteriaceae</taxon>
        <taxon>Mesorhizobium</taxon>
    </lineage>
</organism>
<evidence type="ECO:0000313" key="3">
    <source>
        <dbReference type="Proteomes" id="UP001058098"/>
    </source>
</evidence>